<evidence type="ECO:0000313" key="9">
    <source>
        <dbReference type="EMBL" id="VEJ22275.1"/>
    </source>
</evidence>
<evidence type="ECO:0000256" key="2">
    <source>
        <dbReference type="ARBA" id="ARBA00005658"/>
    </source>
</evidence>
<feature type="transmembrane region" description="Helical" evidence="8">
    <location>
        <begin position="305"/>
        <end position="325"/>
    </location>
</feature>
<organism evidence="9 10">
    <name type="scientific">Neisseria animaloris</name>
    <dbReference type="NCBI Taxonomy" id="326522"/>
    <lineage>
        <taxon>Bacteria</taxon>
        <taxon>Pseudomonadati</taxon>
        <taxon>Pseudomonadota</taxon>
        <taxon>Betaproteobacteria</taxon>
        <taxon>Neisseriales</taxon>
        <taxon>Neisseriaceae</taxon>
        <taxon>Neisseria</taxon>
    </lineage>
</organism>
<evidence type="ECO:0000256" key="4">
    <source>
        <dbReference type="ARBA" id="ARBA00022475"/>
    </source>
</evidence>
<feature type="transmembrane region" description="Helical" evidence="8">
    <location>
        <begin position="181"/>
        <end position="203"/>
    </location>
</feature>
<dbReference type="InterPro" id="IPR000060">
    <property type="entry name" value="BCCT_transptr"/>
</dbReference>
<dbReference type="AlphaFoldDB" id="A0A448UEF0"/>
<evidence type="ECO:0000313" key="10">
    <source>
        <dbReference type="Proteomes" id="UP000268229"/>
    </source>
</evidence>
<keyword evidence="3" id="KW-0813">Transport</keyword>
<keyword evidence="6 8" id="KW-1133">Transmembrane helix</keyword>
<protein>
    <submittedName>
        <fullName evidence="9">Transmembrane transport protein BCCT family</fullName>
    </submittedName>
</protein>
<evidence type="ECO:0000256" key="5">
    <source>
        <dbReference type="ARBA" id="ARBA00022692"/>
    </source>
</evidence>
<dbReference type="Pfam" id="PF02028">
    <property type="entry name" value="BCCT"/>
    <property type="match status" value="1"/>
</dbReference>
<feature type="transmembrane region" description="Helical" evidence="8">
    <location>
        <begin position="498"/>
        <end position="517"/>
    </location>
</feature>
<proteinExistence type="inferred from homology"/>
<evidence type="ECO:0000256" key="1">
    <source>
        <dbReference type="ARBA" id="ARBA00004651"/>
    </source>
</evidence>
<feature type="transmembrane region" description="Helical" evidence="8">
    <location>
        <begin position="368"/>
        <end position="389"/>
    </location>
</feature>
<dbReference type="EMBL" id="LR134516">
    <property type="protein sequence ID" value="VEJ22275.1"/>
    <property type="molecule type" value="Genomic_DNA"/>
</dbReference>
<dbReference type="InterPro" id="IPR018093">
    <property type="entry name" value="BCCT_CS"/>
</dbReference>
<comment type="similarity">
    <text evidence="2">Belongs to the BCCT transporter (TC 2.A.15) family.</text>
</comment>
<dbReference type="RefSeq" id="WP_232012707.1">
    <property type="nucleotide sequence ID" value="NZ_LR134516.1"/>
</dbReference>
<sequence length="607" mass="67400">MSVQNQNNHESIHFRYKPADRRMSFRHLGTFDADKNFQPHSTSGMPDTRIDKFTFFSVLVLLFGITLPLIIFPVQGADWVAATKAFVTDTFGVGYLAFGVLAFIFVTYISFSDIGNIKLGKPEDEIEFKTGSWAAMMFCGGIGASILYWGMLEWAYYYQGPPFGIKPASPEAVRWASTYGLFHWGPVAWAIYLVPAIAIAYFAHVRNSPVLKVSQSLMPLTGEKFAKSNWGKLIDVFFVFGMIGGGATTLGLASPMITEGLYELFSTPNSLTMQLAVLLVTTMIFAYSAYQGLRSGIQFLSNINFYLAIAFLVFVLVTGPTVFILNTGLESLGRSLTQMFSMMTWTESFGRFGHHGFKNTGFPKDWTIFYWAWWLVYAPTIGLFIAKISKGRTIRQMTIGSMFYGSLGCAVFFIILGNYGLYLQLSDALDVVAILNEKGATATIFAVLNTLPAAPLAIAVFTLLAVIFTATTFDSISYILASVVQNEVDGEPHRWNRLFWAFTLCFMPAALMFIGGLDTLQTASIFSGAPLLVIMSMMMLSIIKAAKYDLYYQPDYSLKTIHIEELPDNAPWEYGETSQAPEGSVLAQKAVYEEQRQSSSDTDSEDT</sequence>
<dbReference type="STRING" id="326522.BWD08_04835"/>
<dbReference type="PANTHER" id="PTHR30047:SF7">
    <property type="entry name" value="HIGH-AFFINITY CHOLINE TRANSPORT PROTEIN"/>
    <property type="match status" value="1"/>
</dbReference>
<feature type="transmembrane region" description="Helical" evidence="8">
    <location>
        <begin position="53"/>
        <end position="72"/>
    </location>
</feature>
<dbReference type="GO" id="GO:0022857">
    <property type="term" value="F:transmembrane transporter activity"/>
    <property type="evidence" value="ECO:0007669"/>
    <property type="project" value="InterPro"/>
</dbReference>
<dbReference type="KEGG" id="nani:NCTC12227_02062"/>
<dbReference type="PANTHER" id="PTHR30047">
    <property type="entry name" value="HIGH-AFFINITY CHOLINE TRANSPORT PROTEIN-RELATED"/>
    <property type="match status" value="1"/>
</dbReference>
<keyword evidence="10" id="KW-1185">Reference proteome</keyword>
<feature type="transmembrane region" description="Helical" evidence="8">
    <location>
        <begin position="132"/>
        <end position="151"/>
    </location>
</feature>
<feature type="transmembrane region" description="Helical" evidence="8">
    <location>
        <begin position="401"/>
        <end position="422"/>
    </location>
</feature>
<keyword evidence="7 8" id="KW-0472">Membrane</keyword>
<evidence type="ECO:0000256" key="7">
    <source>
        <dbReference type="ARBA" id="ARBA00023136"/>
    </source>
</evidence>
<dbReference type="PROSITE" id="PS01303">
    <property type="entry name" value="BCCT"/>
    <property type="match status" value="1"/>
</dbReference>
<feature type="transmembrane region" description="Helical" evidence="8">
    <location>
        <begin position="523"/>
        <end position="543"/>
    </location>
</feature>
<dbReference type="GO" id="GO:0005886">
    <property type="term" value="C:plasma membrane"/>
    <property type="evidence" value="ECO:0007669"/>
    <property type="project" value="UniProtKB-SubCell"/>
</dbReference>
<comment type="subcellular location">
    <subcellularLocation>
        <location evidence="1">Cell membrane</location>
        <topology evidence="1">Multi-pass membrane protein</topology>
    </subcellularLocation>
</comment>
<accession>A0A448UEF0</accession>
<feature type="transmembrane region" description="Helical" evidence="8">
    <location>
        <begin position="273"/>
        <end position="293"/>
    </location>
</feature>
<feature type="transmembrane region" description="Helical" evidence="8">
    <location>
        <begin position="92"/>
        <end position="111"/>
    </location>
</feature>
<dbReference type="Proteomes" id="UP000268229">
    <property type="component" value="Chromosome"/>
</dbReference>
<keyword evidence="4" id="KW-1003">Cell membrane</keyword>
<evidence type="ECO:0000256" key="6">
    <source>
        <dbReference type="ARBA" id="ARBA00022989"/>
    </source>
</evidence>
<keyword evidence="5 8" id="KW-0812">Transmembrane</keyword>
<reference evidence="9 10" key="1">
    <citation type="submission" date="2018-12" db="EMBL/GenBank/DDBJ databases">
        <authorList>
            <consortium name="Pathogen Informatics"/>
        </authorList>
    </citation>
    <scope>NUCLEOTIDE SEQUENCE [LARGE SCALE GENOMIC DNA]</scope>
    <source>
        <strain evidence="9 10">NCTC12227</strain>
    </source>
</reference>
<feature type="transmembrane region" description="Helical" evidence="8">
    <location>
        <begin position="233"/>
        <end position="253"/>
    </location>
</feature>
<evidence type="ECO:0000256" key="8">
    <source>
        <dbReference type="SAM" id="Phobius"/>
    </source>
</evidence>
<name>A0A448UEF0_9NEIS</name>
<gene>
    <name evidence="9" type="primary">caiT</name>
    <name evidence="9" type="ORF">NCTC12227_02062</name>
</gene>
<dbReference type="NCBIfam" id="TIGR00842">
    <property type="entry name" value="bcct"/>
    <property type="match status" value="1"/>
</dbReference>
<evidence type="ECO:0000256" key="3">
    <source>
        <dbReference type="ARBA" id="ARBA00022448"/>
    </source>
</evidence>
<feature type="transmembrane region" description="Helical" evidence="8">
    <location>
        <begin position="442"/>
        <end position="468"/>
    </location>
</feature>